<dbReference type="PANTHER" id="PTHR42693:SF33">
    <property type="entry name" value="ARYLSULFATASE"/>
    <property type="match status" value="1"/>
</dbReference>
<evidence type="ECO:0000313" key="3">
    <source>
        <dbReference type="EMBL" id="MBK3494846.1"/>
    </source>
</evidence>
<evidence type="ECO:0000259" key="2">
    <source>
        <dbReference type="Pfam" id="PF00884"/>
    </source>
</evidence>
<dbReference type="SUPFAM" id="SSF53649">
    <property type="entry name" value="Alkaline phosphatase-like"/>
    <property type="match status" value="1"/>
</dbReference>
<gene>
    <name evidence="3" type="ORF">JFL43_08225</name>
</gene>
<name>A0ABS1H625_9BACL</name>
<dbReference type="EMBL" id="JAEOAH010000007">
    <property type="protein sequence ID" value="MBK3494846.1"/>
    <property type="molecule type" value="Genomic_DNA"/>
</dbReference>
<proteinExistence type="inferred from homology"/>
<accession>A0ABS1H625</accession>
<dbReference type="Pfam" id="PF00884">
    <property type="entry name" value="Sulfatase"/>
    <property type="match status" value="1"/>
</dbReference>
<dbReference type="PANTHER" id="PTHR42693">
    <property type="entry name" value="ARYLSULFATASE FAMILY MEMBER"/>
    <property type="match status" value="1"/>
</dbReference>
<organism evidence="3 4">
    <name type="scientific">Viridibacillus soli</name>
    <dbReference type="NCBI Taxonomy" id="2798301"/>
    <lineage>
        <taxon>Bacteria</taxon>
        <taxon>Bacillati</taxon>
        <taxon>Bacillota</taxon>
        <taxon>Bacilli</taxon>
        <taxon>Bacillales</taxon>
        <taxon>Caryophanaceae</taxon>
        <taxon>Viridibacillus</taxon>
    </lineage>
</organism>
<dbReference type="Proteomes" id="UP000618943">
    <property type="component" value="Unassembled WGS sequence"/>
</dbReference>
<comment type="similarity">
    <text evidence="1">Belongs to the sulfatase family.</text>
</comment>
<comment type="caution">
    <text evidence="3">The sequence shown here is derived from an EMBL/GenBank/DDBJ whole genome shotgun (WGS) entry which is preliminary data.</text>
</comment>
<keyword evidence="4" id="KW-1185">Reference proteome</keyword>
<dbReference type="InterPro" id="IPR000917">
    <property type="entry name" value="Sulfatase_N"/>
</dbReference>
<sequence length="679" mass="78730">MSKQQKESVFVKEIIALHNHIENCMTHLEFEEALTAITRLGEICKTEIYYISLSTLYFNNEKINEVKEVVDEGLFEYPFSYSLHFNGSIAEYLLGQYDKSFYHVGKCLRYAGNSEQEEAAKGNLNGLIDGVQQQNKISMEELKVQLLKVKKIANEEDQRSYPINQYGESMIRKVRKQKIDSEVMTNMYKSCFLDDVEGTTRFLCKSELLKGKACTSKHFFFEDRTALPVSFIDDVTDISIKYNETLLKYQKGTLDYKQFNYLTFDKGEVAIKSEDPIFIGTPIPLIEEKKPYRLVLHLFVDAISQKYLEDVGLENAMPNTYTFFKEGYMNKNAYATAEWTLPSLASVSTGKNAVEHGLYHPNYAYDLSKKNKLLLTNIKEAGYYTAHFNNDWRSVPNYGYDQAFDRVVYQNAMGGYEASEIIGEAIEHIETYKNKNNYVWLTLTDLHDVPDEIHKNLMGQVLLDAKYRTKKEIGITSVRTSYDENKTERYYHELKRLDTHLATLYGYIQATYDKEEVLIVLNSDHGQSFLAESPYHFMHEYRRKVPLMIFGGGISAMVSNELTSGVDIYPTLLNILDIELDSCQDVDGQIMKDFGGKEREFALTESYHPDQTYKAVIETNEFTIYYETNDEVDNQGKVDMLQYSVDIEIKGMERNVEQLHEKISYYEDYIIRKRAVLQR</sequence>
<dbReference type="InterPro" id="IPR017850">
    <property type="entry name" value="Alkaline_phosphatase_core_sf"/>
</dbReference>
<evidence type="ECO:0000256" key="1">
    <source>
        <dbReference type="ARBA" id="ARBA00008779"/>
    </source>
</evidence>
<feature type="domain" description="Sulfatase N-terminal" evidence="2">
    <location>
        <begin position="295"/>
        <end position="578"/>
    </location>
</feature>
<evidence type="ECO:0000313" key="4">
    <source>
        <dbReference type="Proteomes" id="UP000618943"/>
    </source>
</evidence>
<dbReference type="Gene3D" id="3.40.720.10">
    <property type="entry name" value="Alkaline Phosphatase, subunit A"/>
    <property type="match status" value="1"/>
</dbReference>
<dbReference type="InterPro" id="IPR050738">
    <property type="entry name" value="Sulfatase"/>
</dbReference>
<reference evidence="3 4" key="1">
    <citation type="submission" date="2020-12" db="EMBL/GenBank/DDBJ databases">
        <title>YIM B01967 draft genome.</title>
        <authorList>
            <person name="Yan X."/>
        </authorList>
    </citation>
    <scope>NUCLEOTIDE SEQUENCE [LARGE SCALE GENOMIC DNA]</scope>
    <source>
        <strain evidence="3 4">YIM B01967</strain>
    </source>
</reference>
<protein>
    <submittedName>
        <fullName evidence="3">Sulfatase-like hydrolase/transferase</fullName>
    </submittedName>
</protein>
<dbReference type="RefSeq" id="WP_200748653.1">
    <property type="nucleotide sequence ID" value="NZ_JAEOAH010000007.1"/>
</dbReference>